<dbReference type="PANTHER" id="PTHR19211">
    <property type="entry name" value="ATP-BINDING TRANSPORT PROTEIN-RELATED"/>
    <property type="match status" value="1"/>
</dbReference>
<evidence type="ECO:0000256" key="1">
    <source>
        <dbReference type="ARBA" id="ARBA00022475"/>
    </source>
</evidence>
<dbReference type="InterPro" id="IPR017871">
    <property type="entry name" value="ABC_transporter-like_CS"/>
</dbReference>
<evidence type="ECO:0000256" key="2">
    <source>
        <dbReference type="ARBA" id="ARBA00022737"/>
    </source>
</evidence>
<gene>
    <name evidence="7" type="ORF">GJV26_27510</name>
</gene>
<dbReference type="PROSITE" id="PS50893">
    <property type="entry name" value="ABC_TRANSPORTER_2"/>
    <property type="match status" value="1"/>
</dbReference>
<comment type="caution">
    <text evidence="7">The sequence shown here is derived from an EMBL/GenBank/DDBJ whole genome shotgun (WGS) entry which is preliminary data.</text>
</comment>
<dbReference type="Gene3D" id="3.40.50.300">
    <property type="entry name" value="P-loop containing nucleotide triphosphate hydrolases"/>
    <property type="match status" value="2"/>
</dbReference>
<feature type="signal peptide" evidence="5">
    <location>
        <begin position="1"/>
        <end position="17"/>
    </location>
</feature>
<dbReference type="InterPro" id="IPR003593">
    <property type="entry name" value="AAA+_ATPase"/>
</dbReference>
<feature type="domain" description="ABC transporter" evidence="6">
    <location>
        <begin position="26"/>
        <end position="259"/>
    </location>
</feature>
<proteinExistence type="predicted"/>
<dbReference type="FunFam" id="3.40.50.300:FF:001320">
    <property type="entry name" value="Heme ABC transporter ATP-binding protein"/>
    <property type="match status" value="1"/>
</dbReference>
<name>A0A6I3XI21_9BURK</name>
<dbReference type="InterPro" id="IPR050611">
    <property type="entry name" value="ABCF"/>
</dbReference>
<feature type="chain" id="PRO_5026090822" evidence="5">
    <location>
        <begin position="18"/>
        <end position="561"/>
    </location>
</feature>
<dbReference type="OrthoDB" id="9762051at2"/>
<keyword evidence="2" id="KW-0677">Repeat</keyword>
<dbReference type="InterPro" id="IPR003439">
    <property type="entry name" value="ABC_transporter-like_ATP-bd"/>
</dbReference>
<keyword evidence="5" id="KW-0732">Signal</keyword>
<dbReference type="InterPro" id="IPR027417">
    <property type="entry name" value="P-loop_NTPase"/>
</dbReference>
<keyword evidence="3" id="KW-0547">Nucleotide-binding</keyword>
<evidence type="ECO:0000259" key="6">
    <source>
        <dbReference type="PROSITE" id="PS50893"/>
    </source>
</evidence>
<evidence type="ECO:0000313" key="8">
    <source>
        <dbReference type="Proteomes" id="UP000431684"/>
    </source>
</evidence>
<dbReference type="PANTHER" id="PTHR19211:SF6">
    <property type="entry name" value="BLL7188 PROTEIN"/>
    <property type="match status" value="1"/>
</dbReference>
<dbReference type="RefSeq" id="WP_155711771.1">
    <property type="nucleotide sequence ID" value="NZ_WNWM01000002.1"/>
</dbReference>
<dbReference type="Proteomes" id="UP000431684">
    <property type="component" value="Unassembled WGS sequence"/>
</dbReference>
<dbReference type="PROSITE" id="PS00211">
    <property type="entry name" value="ABC_TRANSPORTER_1"/>
    <property type="match status" value="2"/>
</dbReference>
<dbReference type="SUPFAM" id="SSF52540">
    <property type="entry name" value="P-loop containing nucleoside triphosphate hydrolases"/>
    <property type="match status" value="2"/>
</dbReference>
<dbReference type="EMBL" id="WNWM01000002">
    <property type="protein sequence ID" value="MUI16177.1"/>
    <property type="molecule type" value="Genomic_DNA"/>
</dbReference>
<dbReference type="Pfam" id="PF00005">
    <property type="entry name" value="ABC_tran"/>
    <property type="match status" value="2"/>
</dbReference>
<dbReference type="GO" id="GO:0005524">
    <property type="term" value="F:ATP binding"/>
    <property type="evidence" value="ECO:0007669"/>
    <property type="project" value="UniProtKB-KW"/>
</dbReference>
<sequence>MAHSLPAALAVAPAATAAAAPATFTIELQHVTLRLPGGRTLFDNLTHTFGTRRTGLVGRNGVGKSMLARMLAGLLVPDSGRVAAHGAVRYLPQRITVAPGATVAGIAGLGPLFAASERLARGDGTPEDLALLDGRWHLAADFAAALAGAGLPHLQPAEPAATLSGGQLARVALAGVFLSGSDILVLDEPTNHLDREGRAWLRARLDAWPGTAIMVSHDRELLDAAGAIVELDERGLHAYGGNFTHYRAQRDAQAAAARAALEHARTARHAGLRQLRDEHDARQRRTARAGRAAREENQAAIVLGRRKAGAQAHAGQQARHADAMRAQLDAAVRAAAGSVGHEAQPALLLGDAAVPAGRVVIACEGALAPWPVQAQPLDLVLAGPVRLAITGPNGCGKSTLLKMLAGDIAPRAGTCSAQVPSAWLDQQAEHILPPGMTVLERLARSGTPLPEGELRSRLALLGLDAARLNTPAGALSGGERVKAALACAAWRRDGARLLLLDEPGNHLDLPALQALEDALNAWPGALAIVSHDRHLLDALHLTHVLAWHPDGWVLAPCSRRS</sequence>
<reference evidence="7 8" key="1">
    <citation type="submission" date="2019-11" db="EMBL/GenBank/DDBJ databases">
        <title>Draft Genome Sequences of Six Type Strains of the Genus Massilia.</title>
        <authorList>
            <person name="Miess H."/>
            <person name="Frediansyah A."/>
            <person name="Goeker M."/>
            <person name="Gross H."/>
        </authorList>
    </citation>
    <scope>NUCLEOTIDE SEQUENCE [LARGE SCALE GENOMIC DNA]</scope>
    <source>
        <strain evidence="7 8">DSM 17513</strain>
    </source>
</reference>
<accession>A0A6I3XI21</accession>
<dbReference type="GO" id="GO:0016887">
    <property type="term" value="F:ATP hydrolysis activity"/>
    <property type="evidence" value="ECO:0007669"/>
    <property type="project" value="InterPro"/>
</dbReference>
<keyword evidence="4 7" id="KW-0067">ATP-binding</keyword>
<dbReference type="CDD" id="cd03221">
    <property type="entry name" value="ABCF_EF-3"/>
    <property type="match status" value="2"/>
</dbReference>
<organism evidence="7 8">
    <name type="scientific">Pseudoduganella dura</name>
    <dbReference type="NCBI Taxonomy" id="321982"/>
    <lineage>
        <taxon>Bacteria</taxon>
        <taxon>Pseudomonadati</taxon>
        <taxon>Pseudomonadota</taxon>
        <taxon>Betaproteobacteria</taxon>
        <taxon>Burkholderiales</taxon>
        <taxon>Oxalobacteraceae</taxon>
        <taxon>Telluria group</taxon>
        <taxon>Pseudoduganella</taxon>
    </lineage>
</organism>
<keyword evidence="1" id="KW-0472">Membrane</keyword>
<evidence type="ECO:0000256" key="4">
    <source>
        <dbReference type="ARBA" id="ARBA00022840"/>
    </source>
</evidence>
<evidence type="ECO:0000256" key="5">
    <source>
        <dbReference type="SAM" id="SignalP"/>
    </source>
</evidence>
<keyword evidence="8" id="KW-1185">Reference proteome</keyword>
<keyword evidence="1" id="KW-1003">Cell membrane</keyword>
<evidence type="ECO:0000256" key="3">
    <source>
        <dbReference type="ARBA" id="ARBA00022741"/>
    </source>
</evidence>
<dbReference type="SMART" id="SM00382">
    <property type="entry name" value="AAA"/>
    <property type="match status" value="2"/>
</dbReference>
<evidence type="ECO:0000313" key="7">
    <source>
        <dbReference type="EMBL" id="MUI16177.1"/>
    </source>
</evidence>
<protein>
    <submittedName>
        <fullName evidence="7">ATP-binding cassette domain-containing protein</fullName>
    </submittedName>
</protein>
<dbReference type="AlphaFoldDB" id="A0A6I3XI21"/>